<reference evidence="2 3" key="1">
    <citation type="submission" date="2017-11" db="EMBL/GenBank/DDBJ databases">
        <title>Genome-resolved metagenomics identifies genetic mobility, metabolic interactions, and unexpected diversity in perchlorate-reducing communities.</title>
        <authorList>
            <person name="Barnum T.P."/>
            <person name="Figueroa I.A."/>
            <person name="Carlstrom C.I."/>
            <person name="Lucas L.N."/>
            <person name="Engelbrektson A.L."/>
            <person name="Coates J.D."/>
        </authorList>
    </citation>
    <scope>NUCLEOTIDE SEQUENCE [LARGE SCALE GENOMIC DNA]</scope>
    <source>
        <strain evidence="2">BM301</strain>
    </source>
</reference>
<dbReference type="Gene3D" id="3.40.30.10">
    <property type="entry name" value="Glutaredoxin"/>
    <property type="match status" value="1"/>
</dbReference>
<name>A0A2N6CWZ0_9GAMM</name>
<gene>
    <name evidence="2" type="ORF">C0630_09605</name>
</gene>
<dbReference type="SUPFAM" id="SSF52833">
    <property type="entry name" value="Thioredoxin-like"/>
    <property type="match status" value="1"/>
</dbReference>
<dbReference type="InterPro" id="IPR012336">
    <property type="entry name" value="Thioredoxin-like_fold"/>
</dbReference>
<dbReference type="Pfam" id="PF13646">
    <property type="entry name" value="HEAT_2"/>
    <property type="match status" value="1"/>
</dbReference>
<dbReference type="STRING" id="1111735.GCA_000428045_03730"/>
<sequence>MNRISNEISESQAPDALMLLSTHCAHCPSVLNSLAELVKQGVLGKLEVINLEQRPEVARQLGVHSVPCVRIGPFELTGQRSLAEFRQWAQTSATHEGVRDYIETMLAEGEVERVLTMIAKDAGVMARVIELLDFADEKLNVRLGIGVIMEEYEGRSLLQEYIPQLGKLTQHADPRVRGDACHYLALTHSSNAREFVRKLLHDENADVREVAEESLPTLR</sequence>
<protein>
    <recommendedName>
        <fullName evidence="1">Thioredoxin-like fold domain-containing protein</fullName>
    </recommendedName>
</protein>
<dbReference type="Gene3D" id="1.25.10.10">
    <property type="entry name" value="Leucine-rich Repeat Variant"/>
    <property type="match status" value="1"/>
</dbReference>
<dbReference type="AlphaFoldDB" id="A0A2N6CWZ0"/>
<feature type="domain" description="Thioredoxin-like fold" evidence="1">
    <location>
        <begin position="19"/>
        <end position="88"/>
    </location>
</feature>
<dbReference type="EMBL" id="PKUN01000010">
    <property type="protein sequence ID" value="PLX61781.1"/>
    <property type="molecule type" value="Genomic_DNA"/>
</dbReference>
<accession>A0A2N6CWZ0</accession>
<dbReference type="InterPro" id="IPR016024">
    <property type="entry name" value="ARM-type_fold"/>
</dbReference>
<organism evidence="2 3">
    <name type="scientific">Sedimenticola selenatireducens</name>
    <dbReference type="NCBI Taxonomy" id="191960"/>
    <lineage>
        <taxon>Bacteria</taxon>
        <taxon>Pseudomonadati</taxon>
        <taxon>Pseudomonadota</taxon>
        <taxon>Gammaproteobacteria</taxon>
        <taxon>Chromatiales</taxon>
        <taxon>Sedimenticolaceae</taxon>
        <taxon>Sedimenticola</taxon>
    </lineage>
</organism>
<comment type="caution">
    <text evidence="2">The sequence shown here is derived from an EMBL/GenBank/DDBJ whole genome shotgun (WGS) entry which is preliminary data.</text>
</comment>
<dbReference type="Pfam" id="PF13192">
    <property type="entry name" value="Thioredoxin_3"/>
    <property type="match status" value="1"/>
</dbReference>
<evidence type="ECO:0000313" key="3">
    <source>
        <dbReference type="Proteomes" id="UP000235015"/>
    </source>
</evidence>
<evidence type="ECO:0000259" key="1">
    <source>
        <dbReference type="Pfam" id="PF13192"/>
    </source>
</evidence>
<dbReference type="Proteomes" id="UP000235015">
    <property type="component" value="Unassembled WGS sequence"/>
</dbReference>
<proteinExistence type="predicted"/>
<evidence type="ECO:0000313" key="2">
    <source>
        <dbReference type="EMBL" id="PLX61781.1"/>
    </source>
</evidence>
<dbReference type="InterPro" id="IPR036249">
    <property type="entry name" value="Thioredoxin-like_sf"/>
</dbReference>
<dbReference type="SUPFAM" id="SSF48371">
    <property type="entry name" value="ARM repeat"/>
    <property type="match status" value="1"/>
</dbReference>
<dbReference type="InterPro" id="IPR011989">
    <property type="entry name" value="ARM-like"/>
</dbReference>